<dbReference type="Pfam" id="PF08379">
    <property type="entry name" value="Bact_transglu_N"/>
    <property type="match status" value="1"/>
</dbReference>
<dbReference type="PANTHER" id="PTHR33490:SF1">
    <property type="entry name" value="SLL1233 PROTEIN"/>
    <property type="match status" value="1"/>
</dbReference>
<dbReference type="InterPro" id="IPR002931">
    <property type="entry name" value="Transglutaminase-like"/>
</dbReference>
<feature type="domain" description="Transglutaminase-like" evidence="1">
    <location>
        <begin position="175"/>
        <end position="243"/>
    </location>
</feature>
<dbReference type="SMART" id="SM00460">
    <property type="entry name" value="TGc"/>
    <property type="match status" value="1"/>
</dbReference>
<evidence type="ECO:0000313" key="2">
    <source>
        <dbReference type="EMBL" id="KAA9011490.1"/>
    </source>
</evidence>
<dbReference type="EMBL" id="VYQB01000033">
    <property type="protein sequence ID" value="KAA9011490.1"/>
    <property type="molecule type" value="Genomic_DNA"/>
</dbReference>
<dbReference type="EMBL" id="VYQA01000033">
    <property type="protein sequence ID" value="KAA9023739.1"/>
    <property type="molecule type" value="Genomic_DNA"/>
</dbReference>
<sequence length="316" mass="35338">MPLLTIHHVTTYRYQQPVSLGEHRIMMRPREAFDQRLLSARLDIDPRPSELRWLHDVFGNSVAIALFKKRASNLVVTSEVTLEHAPLAQQQVDVEPYARLFPFTYSSEDMPDLLRSIERQHLDPERVVDNWARAFVSNDGNTSTIDLLTRIATGIQRDFTYVPRHEKGTQTPIETLRKRQGTCRDFAVLMIEAVRALGFAARFVSGYVYNPSRREGVVGGGNTHAWVRIFLPGSGWVEFDPTNGIIGNRGLIRVAISRDPYQALPLSGTWFGLPASFLGMDISVDVHRADPAQFPTTGHGAINSRIVGASGKTSSC</sequence>
<name>A0A5J5HPT9_9SPHN</name>
<dbReference type="Pfam" id="PF01841">
    <property type="entry name" value="Transglut_core"/>
    <property type="match status" value="1"/>
</dbReference>
<comment type="caution">
    <text evidence="3">The sequence shown here is derived from an EMBL/GenBank/DDBJ whole genome shotgun (WGS) entry which is preliminary data.</text>
</comment>
<dbReference type="RefSeq" id="WP_120253377.1">
    <property type="nucleotide sequence ID" value="NZ_JBNNIY010000056.1"/>
</dbReference>
<dbReference type="Gene3D" id="3.10.620.30">
    <property type="match status" value="1"/>
</dbReference>
<dbReference type="InterPro" id="IPR013589">
    <property type="entry name" value="Bac_transglu_N"/>
</dbReference>
<accession>A0A5J5HPT9</accession>
<dbReference type="SUPFAM" id="SSF54001">
    <property type="entry name" value="Cysteine proteinases"/>
    <property type="match status" value="1"/>
</dbReference>
<evidence type="ECO:0000313" key="5">
    <source>
        <dbReference type="Proteomes" id="UP000326364"/>
    </source>
</evidence>
<dbReference type="Proteomes" id="UP000325933">
    <property type="component" value="Unassembled WGS sequence"/>
</dbReference>
<dbReference type="PANTHER" id="PTHR33490">
    <property type="entry name" value="BLR5614 PROTEIN-RELATED"/>
    <property type="match status" value="1"/>
</dbReference>
<dbReference type="AlphaFoldDB" id="A0A5J5HPT9"/>
<reference evidence="4 5" key="1">
    <citation type="submission" date="2019-09" db="EMBL/GenBank/DDBJ databases">
        <authorList>
            <person name="Feng G."/>
        </authorList>
    </citation>
    <scope>NUCLEOTIDE SEQUENCE [LARGE SCALE GENOMIC DNA]</scope>
    <source>
        <strain evidence="3 4">KACC 19283</strain>
        <strain evidence="2 5">KACC 19284</strain>
    </source>
</reference>
<dbReference type="InterPro" id="IPR038765">
    <property type="entry name" value="Papain-like_cys_pep_sf"/>
</dbReference>
<proteinExistence type="predicted"/>
<dbReference type="Proteomes" id="UP000326364">
    <property type="component" value="Unassembled WGS sequence"/>
</dbReference>
<gene>
    <name evidence="3" type="ORF">F4U95_23025</name>
    <name evidence="2" type="ORF">F4U96_22970</name>
</gene>
<protein>
    <submittedName>
        <fullName evidence="3">Transglutaminase family protein</fullName>
    </submittedName>
</protein>
<organism evidence="3 4">
    <name type="scientific">Sphingobium limneticum</name>
    <dbReference type="NCBI Taxonomy" id="1007511"/>
    <lineage>
        <taxon>Bacteria</taxon>
        <taxon>Pseudomonadati</taxon>
        <taxon>Pseudomonadota</taxon>
        <taxon>Alphaproteobacteria</taxon>
        <taxon>Sphingomonadales</taxon>
        <taxon>Sphingomonadaceae</taxon>
        <taxon>Sphingobium</taxon>
    </lineage>
</organism>
<evidence type="ECO:0000259" key="1">
    <source>
        <dbReference type="SMART" id="SM00460"/>
    </source>
</evidence>
<evidence type="ECO:0000313" key="3">
    <source>
        <dbReference type="EMBL" id="KAA9023739.1"/>
    </source>
</evidence>
<keyword evidence="5" id="KW-1185">Reference proteome</keyword>
<evidence type="ECO:0000313" key="4">
    <source>
        <dbReference type="Proteomes" id="UP000325933"/>
    </source>
</evidence>